<evidence type="ECO:0000256" key="1">
    <source>
        <dbReference type="SAM" id="MobiDB-lite"/>
    </source>
</evidence>
<sequence length="372" mass="41404">MNTNKIILIVTLAAALAFAQTVTVSAGANATLSDPAKFHLWLKCRAVELYINATDVGLRGNVTLPPCEELVQNFTSNRLVFIIGRAGVRPLPMIGVGELKALNASDPHGVFTQLREIRRQALLNLPKQINKTVDTAYREIETGNGTEPLERAVLTLTRVRSLLEKVNASQRAVDVLSRNIEFLNDTRQFIAEARTAPYDKLAALLERIQNHTDLPHAKKVMERYMVQTRATIEERAWKELEEIYSNLNATSETEMLAVLNKSVATLEKVTKLLERVNASKTAVEAVRRNILLFNETKQAVESLLRGDYEKAKAQFEKLRQILGQLPEWAKKALEEKINKISKAVQERGSGTPAPPIGNSRPQRGNEGKAPGK</sequence>
<evidence type="ECO:0000313" key="2">
    <source>
        <dbReference type="EMBL" id="NYR15302.1"/>
    </source>
</evidence>
<organism evidence="2 3">
    <name type="scientific">Pyrobaculum arsenaticum</name>
    <dbReference type="NCBI Taxonomy" id="121277"/>
    <lineage>
        <taxon>Archaea</taxon>
        <taxon>Thermoproteota</taxon>
        <taxon>Thermoprotei</taxon>
        <taxon>Thermoproteales</taxon>
        <taxon>Thermoproteaceae</taxon>
        <taxon>Pyrobaculum</taxon>
    </lineage>
</organism>
<dbReference type="EMBL" id="JAAVJF010000002">
    <property type="protein sequence ID" value="NYR15302.1"/>
    <property type="molecule type" value="Genomic_DNA"/>
</dbReference>
<comment type="caution">
    <text evidence="2">The sequence shown here is derived from an EMBL/GenBank/DDBJ whole genome shotgun (WGS) entry which is preliminary data.</text>
</comment>
<keyword evidence="3" id="KW-1185">Reference proteome</keyword>
<gene>
    <name evidence="2" type="ORF">HC235_04930</name>
</gene>
<evidence type="ECO:0000313" key="3">
    <source>
        <dbReference type="Proteomes" id="UP000554766"/>
    </source>
</evidence>
<dbReference type="RefSeq" id="WP_011900881.1">
    <property type="nucleotide sequence ID" value="NZ_JAAVJF010000002.1"/>
</dbReference>
<dbReference type="OMA" id="ERIQNHT"/>
<dbReference type="Proteomes" id="UP000554766">
    <property type="component" value="Unassembled WGS sequence"/>
</dbReference>
<dbReference type="GeneID" id="5054460"/>
<reference evidence="2 3" key="1">
    <citation type="journal article" date="2020" name="Nat. Commun.">
        <title>The structures of two archaeal type IV pili illuminate evolutionary relationships.</title>
        <authorList>
            <person name="Wang F."/>
            <person name="Baquero D.P."/>
            <person name="Su Z."/>
            <person name="Beltran L.C."/>
            <person name="Prangishvili D."/>
            <person name="Krupovic M."/>
            <person name="Egelman E.H."/>
        </authorList>
    </citation>
    <scope>NUCLEOTIDE SEQUENCE [LARGE SCALE GENOMIC DNA]</scope>
    <source>
        <strain evidence="2 3">2GA</strain>
    </source>
</reference>
<dbReference type="AlphaFoldDB" id="A0A7L4P9B9"/>
<protein>
    <submittedName>
        <fullName evidence="2">Uncharacterized protein</fullName>
    </submittedName>
</protein>
<accession>A0A7L4P9B9</accession>
<name>A0A7L4P9B9_9CREN</name>
<proteinExistence type="predicted"/>
<feature type="region of interest" description="Disordered" evidence="1">
    <location>
        <begin position="341"/>
        <end position="372"/>
    </location>
</feature>